<dbReference type="Pfam" id="PF14223">
    <property type="entry name" value="Retrotran_gag_2"/>
    <property type="match status" value="1"/>
</dbReference>
<dbReference type="OrthoDB" id="1912561at2759"/>
<organism evidence="1 2">
    <name type="scientific">Protea cynaroides</name>
    <dbReference type="NCBI Taxonomy" id="273540"/>
    <lineage>
        <taxon>Eukaryota</taxon>
        <taxon>Viridiplantae</taxon>
        <taxon>Streptophyta</taxon>
        <taxon>Embryophyta</taxon>
        <taxon>Tracheophyta</taxon>
        <taxon>Spermatophyta</taxon>
        <taxon>Magnoliopsida</taxon>
        <taxon>Proteales</taxon>
        <taxon>Proteaceae</taxon>
        <taxon>Protea</taxon>
    </lineage>
</organism>
<protein>
    <submittedName>
        <fullName evidence="1">Uncharacterized protein</fullName>
    </submittedName>
</protein>
<evidence type="ECO:0000313" key="2">
    <source>
        <dbReference type="Proteomes" id="UP001141806"/>
    </source>
</evidence>
<sequence length="198" mass="21980">MLWKSLFEPILRGHELMHFIDGSTPSPIPSDSLFYEKDQMLLSWINTTLSESALHYIVGISSAKVAWNLLKTKYASAAPAHMMSVKRQLSCIKNGSQSMIDYIQQFKSIADQLTACGSTVYEDDLVLHILDGLPPTYRQFPPLFEFKLGALPSHLRSCAHTLLICEELALADESPNEQSTAFVAYRSSSLHSGRGNSG</sequence>
<proteinExistence type="predicted"/>
<dbReference type="Proteomes" id="UP001141806">
    <property type="component" value="Unassembled WGS sequence"/>
</dbReference>
<gene>
    <name evidence="1" type="ORF">NE237_019847</name>
</gene>
<accession>A0A9Q0H9F9</accession>
<reference evidence="1" key="1">
    <citation type="journal article" date="2023" name="Plant J.">
        <title>The genome of the king protea, Protea cynaroides.</title>
        <authorList>
            <person name="Chang J."/>
            <person name="Duong T.A."/>
            <person name="Schoeman C."/>
            <person name="Ma X."/>
            <person name="Roodt D."/>
            <person name="Barker N."/>
            <person name="Li Z."/>
            <person name="Van de Peer Y."/>
            <person name="Mizrachi E."/>
        </authorList>
    </citation>
    <scope>NUCLEOTIDE SEQUENCE</scope>
    <source>
        <tissue evidence="1">Young leaves</tissue>
    </source>
</reference>
<name>A0A9Q0H9F9_9MAGN</name>
<comment type="caution">
    <text evidence="1">The sequence shown here is derived from an EMBL/GenBank/DDBJ whole genome shotgun (WGS) entry which is preliminary data.</text>
</comment>
<dbReference type="EMBL" id="JAMYWD010000009">
    <property type="protein sequence ID" value="KAJ4959937.1"/>
    <property type="molecule type" value="Genomic_DNA"/>
</dbReference>
<keyword evidence="2" id="KW-1185">Reference proteome</keyword>
<evidence type="ECO:0000313" key="1">
    <source>
        <dbReference type="EMBL" id="KAJ4959937.1"/>
    </source>
</evidence>
<dbReference type="PANTHER" id="PTHR47481">
    <property type="match status" value="1"/>
</dbReference>
<dbReference type="PANTHER" id="PTHR47481:SF28">
    <property type="entry name" value="RETROTRANSPOSON COPIA-LIKE N-TERMINAL DOMAIN-CONTAINING PROTEIN"/>
    <property type="match status" value="1"/>
</dbReference>
<dbReference type="AlphaFoldDB" id="A0A9Q0H9F9"/>